<accession>A0A7R9CZY0</accession>
<sequence>MRLSDISKFLTTHNGRDKFVRTLCYSTRLISTLISSERYADSLNKISSELSSVRTTLRLFDDIPMLNYTLTYGFGKQEEDKVVRLLNVLMNAIDQTYYPIEHIAWAADHKLLTLDSNPWWVATSWCWVISLYLGLIKYVRTLAILQRHKSCLNVVDCDISVALAPLRAQQKKEFLAMTRCIIDFVHAVHTLPEGFLWSGKLTRWQVALVGTISSLLGLYMAFPEKTKTS</sequence>
<comment type="subcellular location">
    <subcellularLocation>
        <location evidence="3">Peroxisome membrane</location>
    </subcellularLocation>
</comment>
<dbReference type="PANTHER" id="PTHR20990">
    <property type="entry name" value="PEROXISOMAL BIOGENESIS FACTOR 11"/>
    <property type="match status" value="1"/>
</dbReference>
<proteinExistence type="predicted"/>
<dbReference type="GO" id="GO:0005778">
    <property type="term" value="C:peroxisomal membrane"/>
    <property type="evidence" value="ECO:0007669"/>
    <property type="project" value="UniProtKB-SubCell"/>
</dbReference>
<dbReference type="PANTHER" id="PTHR20990:SF1">
    <property type="entry name" value="PEROXISOMAL MEMBRANE PROTEIN 11C"/>
    <property type="match status" value="1"/>
</dbReference>
<dbReference type="EMBL" id="OC319482">
    <property type="protein sequence ID" value="CAD7405552.1"/>
    <property type="molecule type" value="Genomic_DNA"/>
</dbReference>
<protein>
    <recommendedName>
        <fullName evidence="5">Peroxisomal membrane protein 11C</fullName>
    </recommendedName>
</protein>
<keyword evidence="2" id="KW-0576">Peroxisome</keyword>
<organism evidence="4">
    <name type="scientific">Timema cristinae</name>
    <name type="common">Walking stick</name>
    <dbReference type="NCBI Taxonomy" id="61476"/>
    <lineage>
        <taxon>Eukaryota</taxon>
        <taxon>Metazoa</taxon>
        <taxon>Ecdysozoa</taxon>
        <taxon>Arthropoda</taxon>
        <taxon>Hexapoda</taxon>
        <taxon>Insecta</taxon>
        <taxon>Pterygota</taxon>
        <taxon>Neoptera</taxon>
        <taxon>Polyneoptera</taxon>
        <taxon>Phasmatodea</taxon>
        <taxon>Timematodea</taxon>
        <taxon>Timematoidea</taxon>
        <taxon>Timematidae</taxon>
        <taxon>Timema</taxon>
    </lineage>
</organism>
<keyword evidence="1" id="KW-0472">Membrane</keyword>
<evidence type="ECO:0000256" key="2">
    <source>
        <dbReference type="ARBA" id="ARBA00023140"/>
    </source>
</evidence>
<gene>
    <name evidence="4" type="ORF">TCEB3V08_LOCUS8031</name>
</gene>
<dbReference type="Pfam" id="PF05648">
    <property type="entry name" value="PEX11"/>
    <property type="match status" value="1"/>
</dbReference>
<dbReference type="InterPro" id="IPR026510">
    <property type="entry name" value="PEX11C_met"/>
</dbReference>
<evidence type="ECO:0000256" key="3">
    <source>
        <dbReference type="ARBA" id="ARBA00046271"/>
    </source>
</evidence>
<evidence type="ECO:0000256" key="1">
    <source>
        <dbReference type="ARBA" id="ARBA00023136"/>
    </source>
</evidence>
<evidence type="ECO:0008006" key="5">
    <source>
        <dbReference type="Google" id="ProtNLM"/>
    </source>
</evidence>
<dbReference type="AlphaFoldDB" id="A0A7R9CZY0"/>
<reference evidence="4" key="1">
    <citation type="submission" date="2020-11" db="EMBL/GenBank/DDBJ databases">
        <authorList>
            <person name="Tran Van P."/>
        </authorList>
    </citation>
    <scope>NUCLEOTIDE SEQUENCE</scope>
</reference>
<dbReference type="GO" id="GO:0016559">
    <property type="term" value="P:peroxisome fission"/>
    <property type="evidence" value="ECO:0007669"/>
    <property type="project" value="InterPro"/>
</dbReference>
<name>A0A7R9CZY0_TIMCR</name>
<evidence type="ECO:0000313" key="4">
    <source>
        <dbReference type="EMBL" id="CAD7405552.1"/>
    </source>
</evidence>
<dbReference type="InterPro" id="IPR008733">
    <property type="entry name" value="PEX11"/>
</dbReference>